<evidence type="ECO:0000256" key="1">
    <source>
        <dbReference type="SAM" id="MobiDB-lite"/>
    </source>
</evidence>
<reference evidence="2" key="1">
    <citation type="submission" date="2020-08" db="EMBL/GenBank/DDBJ databases">
        <title>Genome public.</title>
        <authorList>
            <person name="Liu C."/>
            <person name="Sun Q."/>
        </authorList>
    </citation>
    <scope>NUCLEOTIDE SEQUENCE</scope>
    <source>
        <strain evidence="2">NSJ-40</strain>
    </source>
</reference>
<gene>
    <name evidence="2" type="ORF">IAG03_05505</name>
</gene>
<feature type="region of interest" description="Disordered" evidence="1">
    <location>
        <begin position="110"/>
        <end position="154"/>
    </location>
</feature>
<proteinExistence type="predicted"/>
<dbReference type="AlphaFoldDB" id="A0A926D8S7"/>
<protein>
    <recommendedName>
        <fullName evidence="4">DnaD domain-containing protein</fullName>
    </recommendedName>
</protein>
<name>A0A926D8S7_9FIRM</name>
<evidence type="ECO:0008006" key="4">
    <source>
        <dbReference type="Google" id="ProtNLM"/>
    </source>
</evidence>
<dbReference type="RefSeq" id="WP_249318848.1">
    <property type="nucleotide sequence ID" value="NZ_JACRSN010000006.1"/>
</dbReference>
<keyword evidence="3" id="KW-1185">Reference proteome</keyword>
<evidence type="ECO:0000313" key="2">
    <source>
        <dbReference type="EMBL" id="MBC8533467.1"/>
    </source>
</evidence>
<dbReference type="Proteomes" id="UP000651482">
    <property type="component" value="Unassembled WGS sequence"/>
</dbReference>
<accession>A0A926D8S7</accession>
<dbReference type="EMBL" id="JACRSN010000006">
    <property type="protein sequence ID" value="MBC8533467.1"/>
    <property type="molecule type" value="Genomic_DNA"/>
</dbReference>
<sequence>MAWMELHQSLPQNKKTLRLKRLLKIRTPQAVGHLCMLWLWAIDNAPDGDLTPFEPSELAEVCGYEGENPAQFVAALQESGFLDADGCIHDWQSYTGRLLEQRELQREQARLRQQKRREKLRHVTRDDSVSHADTEQDQTEQDRTEPDEDTHTVQSVLPEAVERRFCSAIHAMRPGERETLCRLVEKFSEATVLRAIEEARGRGKSANYLAAMLESGFSNFSGFGMKNGETTKRRPTYDLDELDNMADLLMIPPCN</sequence>
<feature type="compositionally biased region" description="Basic and acidic residues" evidence="1">
    <location>
        <begin position="121"/>
        <end position="144"/>
    </location>
</feature>
<comment type="caution">
    <text evidence="2">The sequence shown here is derived from an EMBL/GenBank/DDBJ whole genome shotgun (WGS) entry which is preliminary data.</text>
</comment>
<evidence type="ECO:0000313" key="3">
    <source>
        <dbReference type="Proteomes" id="UP000651482"/>
    </source>
</evidence>
<organism evidence="2 3">
    <name type="scientific">Yeguia hominis</name>
    <dbReference type="NCBI Taxonomy" id="2763662"/>
    <lineage>
        <taxon>Bacteria</taxon>
        <taxon>Bacillati</taxon>
        <taxon>Bacillota</taxon>
        <taxon>Clostridia</taxon>
        <taxon>Eubacteriales</taxon>
        <taxon>Yeguiaceae</taxon>
        <taxon>Yeguia</taxon>
    </lineage>
</organism>